<dbReference type="SUPFAM" id="SSF55729">
    <property type="entry name" value="Acyl-CoA N-acyltransferases (Nat)"/>
    <property type="match status" value="1"/>
</dbReference>
<evidence type="ECO:0000313" key="3">
    <source>
        <dbReference type="Proteomes" id="UP000030848"/>
    </source>
</evidence>
<gene>
    <name evidence="2" type="ORF">MINT15_11000</name>
</gene>
<dbReference type="PROSITE" id="PS51186">
    <property type="entry name" value="GNAT"/>
    <property type="match status" value="1"/>
</dbReference>
<dbReference type="AlphaFoldDB" id="A0A837DBD8"/>
<feature type="domain" description="N-acetyltransferase" evidence="1">
    <location>
        <begin position="12"/>
        <end position="165"/>
    </location>
</feature>
<sequence length="184" mass="20635">MNELRWTLAWESETPRERHEGLARALALSFPAYSELYRGARSWAFARPEVRIIGELGDHVVAHLGVLRRFLRVLDTGASVLVGEVGLVMVHPDFRGRGLGRRLLDEATDVLTGFDLPFGFLTCRRGIVPFYERCGWRATTSRSTMIDGDQRPGPDPAVVMVLPVTAEWPSWPDGHVVDRNGQKV</sequence>
<protein>
    <submittedName>
        <fullName evidence="2">Nodulation protein A (NodA)</fullName>
    </submittedName>
</protein>
<dbReference type="Gene3D" id="3.40.630.30">
    <property type="match status" value="1"/>
</dbReference>
<dbReference type="EMBL" id="JRZE01000003">
    <property type="protein sequence ID" value="KHF44218.1"/>
    <property type="molecule type" value="Genomic_DNA"/>
</dbReference>
<dbReference type="OMA" id="FPIGRPM"/>
<dbReference type="GO" id="GO:0005829">
    <property type="term" value="C:cytosol"/>
    <property type="evidence" value="ECO:0007669"/>
    <property type="project" value="InterPro"/>
</dbReference>
<dbReference type="RefSeq" id="WP_015787734.1">
    <property type="nucleotide sequence ID" value="NZ_CALJZO010000090.1"/>
</dbReference>
<comment type="caution">
    <text evidence="2">The sequence shown here is derived from an EMBL/GenBank/DDBJ whole genome shotgun (WGS) entry which is preliminary data.</text>
</comment>
<dbReference type="InterPro" id="IPR003484">
    <property type="entry name" value="NodA"/>
</dbReference>
<evidence type="ECO:0000313" key="2">
    <source>
        <dbReference type="EMBL" id="KHF44218.1"/>
    </source>
</evidence>
<dbReference type="GO" id="GO:0016747">
    <property type="term" value="F:acyltransferase activity, transferring groups other than amino-acyl groups"/>
    <property type="evidence" value="ECO:0007669"/>
    <property type="project" value="InterPro"/>
</dbReference>
<dbReference type="InterPro" id="IPR016181">
    <property type="entry name" value="Acyl_CoA_acyltransferase"/>
</dbReference>
<accession>A0A837DBD8</accession>
<proteinExistence type="predicted"/>
<dbReference type="Proteomes" id="UP000030848">
    <property type="component" value="Unassembled WGS sequence"/>
</dbReference>
<dbReference type="Pfam" id="PF02474">
    <property type="entry name" value="NodA"/>
    <property type="match status" value="1"/>
</dbReference>
<evidence type="ECO:0000259" key="1">
    <source>
        <dbReference type="PROSITE" id="PS51186"/>
    </source>
</evidence>
<name>A0A837DBD8_9PSEU</name>
<dbReference type="InterPro" id="IPR000182">
    <property type="entry name" value="GNAT_dom"/>
</dbReference>
<reference evidence="2 3" key="1">
    <citation type="submission" date="2014-10" db="EMBL/GenBank/DDBJ databases">
        <title>Genome sequence of Micropolyspora internatus JCM3315.</title>
        <authorList>
            <person name="Shin S.-K."/>
            <person name="Yi H."/>
        </authorList>
    </citation>
    <scope>NUCLEOTIDE SEQUENCE [LARGE SCALE GENOMIC DNA]</scope>
    <source>
        <strain evidence="2 3">JCM 3315</strain>
    </source>
</reference>
<organism evidence="2 3">
    <name type="scientific">Saccharomonospora viridis</name>
    <dbReference type="NCBI Taxonomy" id="1852"/>
    <lineage>
        <taxon>Bacteria</taxon>
        <taxon>Bacillati</taxon>
        <taxon>Actinomycetota</taxon>
        <taxon>Actinomycetes</taxon>
        <taxon>Pseudonocardiales</taxon>
        <taxon>Pseudonocardiaceae</taxon>
        <taxon>Saccharomonospora</taxon>
    </lineage>
</organism>
<dbReference type="OrthoDB" id="3573574at2"/>